<evidence type="ECO:0000256" key="1">
    <source>
        <dbReference type="ARBA" id="ARBA00000213"/>
    </source>
</evidence>
<feature type="domain" description="Toprim" evidence="16">
    <location>
        <begin position="1"/>
        <end position="133"/>
    </location>
</feature>
<dbReference type="CDD" id="cd00186">
    <property type="entry name" value="TOP1Ac"/>
    <property type="match status" value="1"/>
</dbReference>
<accession>A0A506QWK8</accession>
<evidence type="ECO:0000256" key="12">
    <source>
        <dbReference type="ARBA" id="ARBA00030003"/>
    </source>
</evidence>
<evidence type="ECO:0000259" key="17">
    <source>
        <dbReference type="PROSITE" id="PS52039"/>
    </source>
</evidence>
<dbReference type="InterPro" id="IPR013824">
    <property type="entry name" value="Topo_IA_cen_sub1"/>
</dbReference>
<evidence type="ECO:0000256" key="4">
    <source>
        <dbReference type="ARBA" id="ARBA00022723"/>
    </source>
</evidence>
<evidence type="ECO:0000256" key="2">
    <source>
        <dbReference type="ARBA" id="ARBA00009446"/>
    </source>
</evidence>
<keyword evidence="10" id="KW-0238">DNA-binding</keyword>
<dbReference type="InterPro" id="IPR013825">
    <property type="entry name" value="Topo_IA_cen_sub2"/>
</dbReference>
<dbReference type="Pfam" id="PF01131">
    <property type="entry name" value="Topoisom_bac"/>
    <property type="match status" value="1"/>
</dbReference>
<dbReference type="InterPro" id="IPR003601">
    <property type="entry name" value="Topo_IA_2"/>
</dbReference>
<evidence type="ECO:0000256" key="11">
    <source>
        <dbReference type="ARBA" id="ARBA00023235"/>
    </source>
</evidence>
<dbReference type="OrthoDB" id="9803554at2"/>
<keyword evidence="11 18" id="KW-0413">Isomerase</keyword>
<evidence type="ECO:0000256" key="10">
    <source>
        <dbReference type="ARBA" id="ARBA00023125"/>
    </source>
</evidence>
<dbReference type="InterPro" id="IPR023406">
    <property type="entry name" value="Topo_IA_AS"/>
</dbReference>
<dbReference type="InterPro" id="IPR006171">
    <property type="entry name" value="TOPRIM_dom"/>
</dbReference>
<dbReference type="GO" id="GO:0006265">
    <property type="term" value="P:DNA topological change"/>
    <property type="evidence" value="ECO:0007669"/>
    <property type="project" value="InterPro"/>
</dbReference>
<dbReference type="PANTHER" id="PTHR11390">
    <property type="entry name" value="PROKARYOTIC DNA TOPOISOMERASE"/>
    <property type="match status" value="1"/>
</dbReference>
<evidence type="ECO:0000256" key="6">
    <source>
        <dbReference type="ARBA" id="ARBA00022771"/>
    </source>
</evidence>
<dbReference type="SMART" id="SM00437">
    <property type="entry name" value="TOP1Ac"/>
    <property type="match status" value="1"/>
</dbReference>
<dbReference type="EMBL" id="VHJA01000010">
    <property type="protein sequence ID" value="TPV49595.1"/>
    <property type="molecule type" value="Genomic_DNA"/>
</dbReference>
<dbReference type="Gene3D" id="3.40.50.140">
    <property type="match status" value="1"/>
</dbReference>
<keyword evidence="7" id="KW-0862">Zinc</keyword>
<evidence type="ECO:0000313" key="18">
    <source>
        <dbReference type="EMBL" id="TPV49595.1"/>
    </source>
</evidence>
<dbReference type="InterPro" id="IPR000380">
    <property type="entry name" value="Topo_IA"/>
</dbReference>
<keyword evidence="9" id="KW-0799">Topoisomerase</keyword>
<dbReference type="NCBIfam" id="NF005829">
    <property type="entry name" value="PRK07726.1"/>
    <property type="match status" value="1"/>
</dbReference>
<dbReference type="SMART" id="SM00436">
    <property type="entry name" value="TOP1Bc"/>
    <property type="match status" value="1"/>
</dbReference>
<dbReference type="PANTHER" id="PTHR11390:SF21">
    <property type="entry name" value="DNA TOPOISOMERASE 3-ALPHA"/>
    <property type="match status" value="1"/>
</dbReference>
<dbReference type="GO" id="GO:0003677">
    <property type="term" value="F:DNA binding"/>
    <property type="evidence" value="ECO:0007669"/>
    <property type="project" value="UniProtKB-KW"/>
</dbReference>
<evidence type="ECO:0000256" key="3">
    <source>
        <dbReference type="ARBA" id="ARBA00012891"/>
    </source>
</evidence>
<dbReference type="SMART" id="SM00493">
    <property type="entry name" value="TOPRIM"/>
    <property type="match status" value="1"/>
</dbReference>
<gene>
    <name evidence="18" type="ORF">FJW01_00530</name>
</gene>
<dbReference type="InterPro" id="IPR013826">
    <property type="entry name" value="Topo_IA_cen_sub3"/>
</dbReference>
<evidence type="ECO:0000256" key="15">
    <source>
        <dbReference type="ARBA" id="ARBA00032877"/>
    </source>
</evidence>
<dbReference type="Pfam" id="PF01751">
    <property type="entry name" value="Toprim"/>
    <property type="match status" value="1"/>
</dbReference>
<dbReference type="GO" id="GO:0008270">
    <property type="term" value="F:zinc ion binding"/>
    <property type="evidence" value="ECO:0007669"/>
    <property type="project" value="UniProtKB-KW"/>
</dbReference>
<comment type="catalytic activity">
    <reaction evidence="1">
        <text>ATP-independent breakage of single-stranded DNA, followed by passage and rejoining.</text>
        <dbReference type="EC" id="5.6.2.1"/>
    </reaction>
</comment>
<dbReference type="SUPFAM" id="SSF57783">
    <property type="entry name" value="Zinc beta-ribbon"/>
    <property type="match status" value="1"/>
</dbReference>
<comment type="caution">
    <text evidence="18">The sequence shown here is derived from an EMBL/GenBank/DDBJ whole genome shotgun (WGS) entry which is preliminary data.</text>
</comment>
<feature type="domain" description="Topo IA-type catalytic" evidence="17">
    <location>
        <begin position="150"/>
        <end position="603"/>
    </location>
</feature>
<dbReference type="AlphaFoldDB" id="A0A506QWK8"/>
<keyword evidence="8" id="KW-0460">Magnesium</keyword>
<evidence type="ECO:0000256" key="5">
    <source>
        <dbReference type="ARBA" id="ARBA00022737"/>
    </source>
</evidence>
<dbReference type="InterPro" id="IPR013498">
    <property type="entry name" value="Topo_IA_Znf"/>
</dbReference>
<protein>
    <recommendedName>
        <fullName evidence="3">DNA topoisomerase</fullName>
        <ecNumber evidence="3">5.6.2.1</ecNumber>
    </recommendedName>
    <alternativeName>
        <fullName evidence="15">Omega-protein</fullName>
    </alternativeName>
    <alternativeName>
        <fullName evidence="14">Relaxing enzyme</fullName>
    </alternativeName>
    <alternativeName>
        <fullName evidence="12">Swivelase</fullName>
    </alternativeName>
    <alternativeName>
        <fullName evidence="13">Untwisting enzyme</fullName>
    </alternativeName>
</protein>
<evidence type="ECO:0000256" key="8">
    <source>
        <dbReference type="ARBA" id="ARBA00022842"/>
    </source>
</evidence>
<proteinExistence type="inferred from homology"/>
<evidence type="ECO:0000256" key="9">
    <source>
        <dbReference type="ARBA" id="ARBA00023029"/>
    </source>
</evidence>
<dbReference type="Gene3D" id="1.10.460.10">
    <property type="entry name" value="Topoisomerase I, domain 2"/>
    <property type="match status" value="1"/>
</dbReference>
<comment type="similarity">
    <text evidence="2">Belongs to the type IA topoisomerase family.</text>
</comment>
<dbReference type="InterPro" id="IPR003602">
    <property type="entry name" value="Topo_IA_DNA-bd_dom"/>
</dbReference>
<dbReference type="EC" id="5.6.2.1" evidence="3"/>
<dbReference type="SUPFAM" id="SSF56712">
    <property type="entry name" value="Prokaryotic type I DNA topoisomerase"/>
    <property type="match status" value="1"/>
</dbReference>
<dbReference type="Gene3D" id="1.10.290.10">
    <property type="entry name" value="Topoisomerase I, domain 4"/>
    <property type="match status" value="1"/>
</dbReference>
<dbReference type="PROSITE" id="PS00396">
    <property type="entry name" value="TOPO_IA_1"/>
    <property type="match status" value="1"/>
</dbReference>
<reference evidence="18 19" key="1">
    <citation type="submission" date="2019-06" db="EMBL/GenBank/DDBJ databases">
        <title>Taxogenomics and systematics of the genus Pantoea.</title>
        <authorList>
            <person name="Tambong J.T."/>
        </authorList>
    </citation>
    <scope>NUCLEOTIDE SEQUENCE [LARGE SCALE GENOMIC DNA]</scope>
    <source>
        <strain evidence="18 19">LMG 24200</strain>
    </source>
</reference>
<dbReference type="PROSITE" id="PS50880">
    <property type="entry name" value="TOPRIM"/>
    <property type="match status" value="1"/>
</dbReference>
<keyword evidence="4" id="KW-0479">Metal-binding</keyword>
<keyword evidence="5" id="KW-0677">Repeat</keyword>
<dbReference type="GO" id="GO:0006281">
    <property type="term" value="P:DNA repair"/>
    <property type="evidence" value="ECO:0007669"/>
    <property type="project" value="TreeGrafter"/>
</dbReference>
<evidence type="ECO:0000256" key="13">
    <source>
        <dbReference type="ARBA" id="ARBA00031985"/>
    </source>
</evidence>
<dbReference type="Proteomes" id="UP000317747">
    <property type="component" value="Unassembled WGS sequence"/>
</dbReference>
<evidence type="ECO:0000256" key="14">
    <source>
        <dbReference type="ARBA" id="ARBA00032235"/>
    </source>
</evidence>
<dbReference type="GO" id="GO:0006310">
    <property type="term" value="P:DNA recombination"/>
    <property type="evidence" value="ECO:0007669"/>
    <property type="project" value="TreeGrafter"/>
</dbReference>
<keyword evidence="19" id="KW-1185">Reference proteome</keyword>
<dbReference type="GO" id="GO:0043597">
    <property type="term" value="C:cytoplasmic replication fork"/>
    <property type="evidence" value="ECO:0007669"/>
    <property type="project" value="TreeGrafter"/>
</dbReference>
<name>A0A506QWK8_9GAMM</name>
<keyword evidence="6" id="KW-0863">Zinc-finger</keyword>
<dbReference type="Pfam" id="PF01396">
    <property type="entry name" value="Zn_ribbon_Top1"/>
    <property type="match status" value="1"/>
</dbReference>
<dbReference type="InterPro" id="IPR023405">
    <property type="entry name" value="Topo_IA_core_domain"/>
</dbReference>
<evidence type="ECO:0000256" key="7">
    <source>
        <dbReference type="ARBA" id="ARBA00022833"/>
    </source>
</evidence>
<organism evidence="18 19">
    <name type="scientific">Pantoea deleyi</name>
    <dbReference type="NCBI Taxonomy" id="470932"/>
    <lineage>
        <taxon>Bacteria</taxon>
        <taxon>Pseudomonadati</taxon>
        <taxon>Pseudomonadota</taxon>
        <taxon>Gammaproteobacteria</taxon>
        <taxon>Enterobacterales</taxon>
        <taxon>Erwiniaceae</taxon>
        <taxon>Pantoea</taxon>
    </lineage>
</organism>
<dbReference type="RefSeq" id="WP_128084567.1">
    <property type="nucleotide sequence ID" value="NZ_CP071405.1"/>
</dbReference>
<dbReference type="InterPro" id="IPR034144">
    <property type="entry name" value="TOPRIM_TopoIII"/>
</dbReference>
<dbReference type="InterPro" id="IPR013497">
    <property type="entry name" value="Topo_IA_cen"/>
</dbReference>
<evidence type="ECO:0000259" key="16">
    <source>
        <dbReference type="PROSITE" id="PS50880"/>
    </source>
</evidence>
<sequence length="672" mass="74319">MRLFMCEKPSQGRDLAAVLGATRRGDGFMTGNGVTVTWAIGHLLETAPPEAYGQQYGKPWSLSALPILPSVWQVVVKKETQEQFKVIEKLLRQADEVVIATDADREGEVIARELLDYCDWEGRVLRLWFSALDELSVRAALADLRPGQATLGMYYAGLGRSRADWLVGMNLSRLYTLRAAEAGFEGVVSVGRVQTPTLALVVRRDREIAAFVPKPYWQVKAVLSASGISFQASWVPAAVYTDEEKRCIQQNVALQVAQLCRQAGVATVTEYETKREKEAAPLAFSLGTLQRACGKLWNMSPQQVLDTAQSLYEKHKATTYPRTDCGWLPESMREEIPAVFDAMARTDPSPEFASLLSQLDRGFASRIWNDKKITAHHGIIPTRNAVQLSALTETERQVYLLIRRNYLAQFLPLCESDATRVSFDIGGQLFRTTGRTEVLKGWKVLFAKDEEDKHAAEEDSAGALPLLSKGAQCGVTDAEVKQLMTQPPAHYSFDTLIGAMTNAAAYVTDLQLRKILKENAGLGTEATRAGIIEQLLSRRFIALKGSKLLATYLGADVIDALPKQLTDPGMTALWEQALDEVAAGRMNLNDFLQRQTVWTTTLVSQGMQQRISIRVPPSPPCPLCGSKTALRRGPKGEFRSCTRYPECRGIISLDSGKRKSVGRTKSSKTKKN</sequence>
<evidence type="ECO:0000313" key="19">
    <source>
        <dbReference type="Proteomes" id="UP000317747"/>
    </source>
</evidence>
<dbReference type="GO" id="GO:0003917">
    <property type="term" value="F:DNA topoisomerase type I (single strand cut, ATP-independent) activity"/>
    <property type="evidence" value="ECO:0007669"/>
    <property type="project" value="UniProtKB-EC"/>
</dbReference>
<dbReference type="PRINTS" id="PR00417">
    <property type="entry name" value="PRTPISMRASEI"/>
</dbReference>
<dbReference type="NCBIfam" id="TIGR01056">
    <property type="entry name" value="topB"/>
    <property type="match status" value="1"/>
</dbReference>
<dbReference type="CDD" id="cd03362">
    <property type="entry name" value="TOPRIM_TopoIA_TopoIII"/>
    <property type="match status" value="1"/>
</dbReference>
<dbReference type="Gene3D" id="2.70.20.10">
    <property type="entry name" value="Topoisomerase I, domain 3"/>
    <property type="match status" value="1"/>
</dbReference>
<dbReference type="Gene3D" id="3.30.65.10">
    <property type="entry name" value="Bacterial Topoisomerase I, domain 1"/>
    <property type="match status" value="1"/>
</dbReference>
<dbReference type="InterPro" id="IPR005738">
    <property type="entry name" value="TopoIII"/>
</dbReference>
<dbReference type="PROSITE" id="PS52039">
    <property type="entry name" value="TOPO_IA_2"/>
    <property type="match status" value="1"/>
</dbReference>